<feature type="domain" description="Helicase ATP-binding" evidence="11">
    <location>
        <begin position="592"/>
        <end position="755"/>
    </location>
</feature>
<feature type="compositionally biased region" description="Basic and acidic residues" evidence="9">
    <location>
        <begin position="245"/>
        <end position="271"/>
    </location>
</feature>
<comment type="caution">
    <text evidence="13">The sequence shown here is derived from an EMBL/GenBank/DDBJ whole genome shotgun (WGS) entry which is preliminary data.</text>
</comment>
<dbReference type="InterPro" id="IPR011709">
    <property type="entry name" value="DEAD-box_helicase_OB_fold"/>
</dbReference>
<dbReference type="SUPFAM" id="SSF52540">
    <property type="entry name" value="P-loop containing nucleoside triphosphate hydrolases"/>
    <property type="match status" value="1"/>
</dbReference>
<dbReference type="GO" id="GO:0003724">
    <property type="term" value="F:RNA helicase activity"/>
    <property type="evidence" value="ECO:0007669"/>
    <property type="project" value="UniProtKB-EC"/>
</dbReference>
<comment type="catalytic activity">
    <reaction evidence="8">
        <text>ATP + H2O = ADP + phosphate + H(+)</text>
        <dbReference type="Rhea" id="RHEA:13065"/>
        <dbReference type="ChEBI" id="CHEBI:15377"/>
        <dbReference type="ChEBI" id="CHEBI:15378"/>
        <dbReference type="ChEBI" id="CHEBI:30616"/>
        <dbReference type="ChEBI" id="CHEBI:43474"/>
        <dbReference type="ChEBI" id="CHEBI:456216"/>
        <dbReference type="EC" id="3.6.4.13"/>
    </reaction>
</comment>
<dbReference type="InterPro" id="IPR003029">
    <property type="entry name" value="S1_domain"/>
</dbReference>
<evidence type="ECO:0000256" key="7">
    <source>
        <dbReference type="ARBA" id="ARBA00023187"/>
    </source>
</evidence>
<dbReference type="AlphaFoldDB" id="A0A8S3YTD3"/>
<dbReference type="InterPro" id="IPR027417">
    <property type="entry name" value="P-loop_NTPase"/>
</dbReference>
<feature type="compositionally biased region" description="Basic and acidic residues" evidence="9">
    <location>
        <begin position="177"/>
        <end position="186"/>
    </location>
</feature>
<dbReference type="SUPFAM" id="SSF50249">
    <property type="entry name" value="Nucleic acid-binding proteins"/>
    <property type="match status" value="1"/>
</dbReference>
<dbReference type="Proteomes" id="UP000678393">
    <property type="component" value="Unassembled WGS sequence"/>
</dbReference>
<feature type="domain" description="S1 motif" evidence="10">
    <location>
        <begin position="283"/>
        <end position="354"/>
    </location>
</feature>
<dbReference type="PANTHER" id="PTHR18934">
    <property type="entry name" value="ATP-DEPENDENT RNA HELICASE"/>
    <property type="match status" value="1"/>
</dbReference>
<dbReference type="SMART" id="SM00487">
    <property type="entry name" value="DEXDc"/>
    <property type="match status" value="1"/>
</dbReference>
<dbReference type="CDD" id="cd05684">
    <property type="entry name" value="S1_DHX8_helicase"/>
    <property type="match status" value="1"/>
</dbReference>
<keyword evidence="6" id="KW-0067">ATP-binding</keyword>
<dbReference type="InterPro" id="IPR011545">
    <property type="entry name" value="DEAD/DEAH_box_helicase_dom"/>
</dbReference>
<evidence type="ECO:0000259" key="11">
    <source>
        <dbReference type="PROSITE" id="PS51192"/>
    </source>
</evidence>
<feature type="region of interest" description="Disordered" evidence="9">
    <location>
        <begin position="508"/>
        <end position="527"/>
    </location>
</feature>
<dbReference type="Gene3D" id="2.40.50.140">
    <property type="entry name" value="Nucleic acid-binding proteins"/>
    <property type="match status" value="1"/>
</dbReference>
<evidence type="ECO:0000256" key="2">
    <source>
        <dbReference type="ARBA" id="ARBA00022664"/>
    </source>
</evidence>
<dbReference type="InterPro" id="IPR049621">
    <property type="entry name" value="S1_DHX8_helicase"/>
</dbReference>
<name>A0A8S3YTD3_9EUPU</name>
<feature type="region of interest" description="Disordered" evidence="9">
    <location>
        <begin position="548"/>
        <end position="571"/>
    </location>
</feature>
<dbReference type="InterPro" id="IPR002464">
    <property type="entry name" value="DNA/RNA_helicase_DEAH_CS"/>
</dbReference>
<keyword evidence="3" id="KW-0547">Nucleotide-binding</keyword>
<dbReference type="InterPro" id="IPR001650">
    <property type="entry name" value="Helicase_C-like"/>
</dbReference>
<protein>
    <recommendedName>
        <fullName evidence="1">RNA helicase</fullName>
        <ecNumber evidence="1">3.6.4.13</ecNumber>
    </recommendedName>
</protein>
<dbReference type="FunFam" id="1.10.10.2130:FF:000001">
    <property type="entry name" value="Pre-mRNA-splicing factor ATP-dependent RNA helicase"/>
    <property type="match status" value="1"/>
</dbReference>
<feature type="domain" description="Helicase C-terminal" evidence="12">
    <location>
        <begin position="773"/>
        <end position="953"/>
    </location>
</feature>
<dbReference type="Pfam" id="PF25082">
    <property type="entry name" value="GIPC1_GH2"/>
    <property type="match status" value="1"/>
</dbReference>
<evidence type="ECO:0000259" key="12">
    <source>
        <dbReference type="PROSITE" id="PS51194"/>
    </source>
</evidence>
<evidence type="ECO:0000256" key="9">
    <source>
        <dbReference type="SAM" id="MobiDB-lite"/>
    </source>
</evidence>
<dbReference type="Pfam" id="PF00271">
    <property type="entry name" value="Helicase_C"/>
    <property type="match status" value="1"/>
</dbReference>
<dbReference type="OrthoDB" id="10253254at2759"/>
<keyword evidence="7" id="KW-0508">mRNA splicing</keyword>
<feature type="compositionally biased region" description="Basic and acidic residues" evidence="9">
    <location>
        <begin position="151"/>
        <end position="165"/>
    </location>
</feature>
<dbReference type="InterPro" id="IPR049588">
    <property type="entry name" value="DHX8_GH2-like"/>
</dbReference>
<dbReference type="PROSITE" id="PS51192">
    <property type="entry name" value="HELICASE_ATP_BIND_1"/>
    <property type="match status" value="1"/>
</dbReference>
<organism evidence="13 14">
    <name type="scientific">Candidula unifasciata</name>
    <dbReference type="NCBI Taxonomy" id="100452"/>
    <lineage>
        <taxon>Eukaryota</taxon>
        <taxon>Metazoa</taxon>
        <taxon>Spiralia</taxon>
        <taxon>Lophotrochozoa</taxon>
        <taxon>Mollusca</taxon>
        <taxon>Gastropoda</taxon>
        <taxon>Heterobranchia</taxon>
        <taxon>Euthyneura</taxon>
        <taxon>Panpulmonata</taxon>
        <taxon>Eupulmonata</taxon>
        <taxon>Stylommatophora</taxon>
        <taxon>Helicina</taxon>
        <taxon>Helicoidea</taxon>
        <taxon>Geomitridae</taxon>
        <taxon>Candidula</taxon>
    </lineage>
</organism>
<gene>
    <name evidence="13" type="ORF">CUNI_LOCUS5777</name>
</gene>
<dbReference type="CDD" id="cd17971">
    <property type="entry name" value="DEXHc_DHX8"/>
    <property type="match status" value="1"/>
</dbReference>
<dbReference type="CDD" id="cd18791">
    <property type="entry name" value="SF2_C_RHA"/>
    <property type="match status" value="1"/>
</dbReference>
<dbReference type="EMBL" id="CAJHNH020000858">
    <property type="protein sequence ID" value="CAG5120219.1"/>
    <property type="molecule type" value="Genomic_DNA"/>
</dbReference>
<sequence>MEELQKLEYLSLVSKVCTELENHLGINDKDLAEYVIDLAEKNNTFASFKKVLEEKDAQFSDSLIANLLRLIQKMKPKTQEKSFEEVAKEEDKKADADLNRKLYPGLALPDNPQMRSMLDKEEDDDVSSSGDERKITKEKKRLTDSVSYKQETPKEDKDVADKMMLELEALLGNASKQGREGGEGEKKRRHRSRSRSRERKRKKRSRSRHRSRSRTPTRHRSRSRSQGRHRKKSPDRHHKNRSRSRSRDKDRKHRDKSDRKTRDSDKLKENDKYNDIPLEPVVGAIYEAKVTSILPFGCFVQLEGLRKRWEGLVHISQLRREGRVTNVSDVVSRGQKVKAKVLSFTGNKPSLSIKDVNQSTGEDLNPSHVRVGGEIKEDDTVARNPDRPSTLPLVNAPELEDEKSDMKTFKRMSSPQRWEIKQMIAGNCIDITALPDFDEETGLLPKEDDSDEDVEVEMVEEEPPFLQGHGRHWVELSPVKIVKNPDGSLAQAAMMGNALQKERREMKQAQREAEANSLPTGINNDWIDPMPEDGGRTLAANMRGVGMAPKEEPEWKKHISGGAKASYGKKEKKSILEQRQSLPIYKLKEDLLKAVSDNQILIVIGETGSGKTTQMTQYLAEAGYTTRGKIGCTQPRRVAAMSVAKRVSEEFGCRLGQEVGYTIRFEDCTSAETKIKYMTDGMLLRECLIDGDLTQYAVIMLDEAHERTIHTDVLFGLLKQAVKKRQDLKLIVTSATLDAVKFSQYFYEAPIFTIPGRTYPVAILYTKEAETDYLDASLITVMQIHLTEPPGDVLLFLTGQEEIDTACEILYERMKALGPEVPELIILPVYSALPSEMQTRIFEPAPPGSRKVIIATNIAETSLTIDGIYYVVDPGFVKQNVYNSKTGMDQLIVTPISQAQAKQRAGRAGRTGPGKCYRLYTERAYRDEMLATNVPEIQRTNLASTVLSLKAMGINDLLAFDFMDAPPMQTLISAMEQLHALSALDDEGLLTRLGRRDKQAIADSKKAKFHQSEGDHMTLLAVYNSWKNNKFSSPWCYENFVQIRTLKRAQDVRKQMLGIMDRHKLDVVSCGKSTVRVQKAICSGFFRNAAKKDPQEGYKTIVDSQVVYIHPSSALFNRQPDWVIYHELVLTTKEYMREVTAIDPKWLVEFAPKFFKHSDPTKLSKQKKQQKIEPLYNKYEEPNSWRISRAFRKFHTKVTF</sequence>
<proteinExistence type="predicted"/>
<dbReference type="InterPro" id="IPR012340">
    <property type="entry name" value="NA-bd_OB-fold"/>
</dbReference>
<dbReference type="SMART" id="SM00490">
    <property type="entry name" value="HELICc"/>
    <property type="match status" value="1"/>
</dbReference>
<dbReference type="PROSITE" id="PS50126">
    <property type="entry name" value="S1"/>
    <property type="match status" value="1"/>
</dbReference>
<evidence type="ECO:0000256" key="8">
    <source>
        <dbReference type="ARBA" id="ARBA00047984"/>
    </source>
</evidence>
<dbReference type="CDD" id="cd21691">
    <property type="entry name" value="GH2-like_DHX8"/>
    <property type="match status" value="1"/>
</dbReference>
<dbReference type="GO" id="GO:0000390">
    <property type="term" value="P:spliceosomal complex disassembly"/>
    <property type="evidence" value="ECO:0007669"/>
    <property type="project" value="TreeGrafter"/>
</dbReference>
<evidence type="ECO:0000256" key="4">
    <source>
        <dbReference type="ARBA" id="ARBA00022801"/>
    </source>
</evidence>
<dbReference type="PROSITE" id="PS00690">
    <property type="entry name" value="DEAH_ATP_HELICASE"/>
    <property type="match status" value="1"/>
</dbReference>
<keyword evidence="2" id="KW-0507">mRNA processing</keyword>
<evidence type="ECO:0000259" key="10">
    <source>
        <dbReference type="PROSITE" id="PS50126"/>
    </source>
</evidence>
<dbReference type="GO" id="GO:0071013">
    <property type="term" value="C:catalytic step 2 spliceosome"/>
    <property type="evidence" value="ECO:0007669"/>
    <property type="project" value="TreeGrafter"/>
</dbReference>
<dbReference type="Pfam" id="PF00575">
    <property type="entry name" value="S1"/>
    <property type="match status" value="1"/>
</dbReference>
<evidence type="ECO:0000256" key="5">
    <source>
        <dbReference type="ARBA" id="ARBA00022806"/>
    </source>
</evidence>
<dbReference type="InterPro" id="IPR042035">
    <property type="entry name" value="DEAH_win-hel_dom"/>
</dbReference>
<dbReference type="Pfam" id="PF00270">
    <property type="entry name" value="DEAD"/>
    <property type="match status" value="1"/>
</dbReference>
<keyword evidence="5" id="KW-0347">Helicase</keyword>
<reference evidence="13" key="1">
    <citation type="submission" date="2021-04" db="EMBL/GenBank/DDBJ databases">
        <authorList>
            <consortium name="Molecular Ecology Group"/>
        </authorList>
    </citation>
    <scope>NUCLEOTIDE SEQUENCE</scope>
</reference>
<feature type="compositionally biased region" description="Basic residues" evidence="9">
    <location>
        <begin position="187"/>
        <end position="244"/>
    </location>
</feature>
<dbReference type="GO" id="GO:0003723">
    <property type="term" value="F:RNA binding"/>
    <property type="evidence" value="ECO:0007669"/>
    <property type="project" value="TreeGrafter"/>
</dbReference>
<dbReference type="Pfam" id="PF07717">
    <property type="entry name" value="OB_NTP_bind"/>
    <property type="match status" value="1"/>
</dbReference>
<dbReference type="GO" id="GO:0016787">
    <property type="term" value="F:hydrolase activity"/>
    <property type="evidence" value="ECO:0007669"/>
    <property type="project" value="UniProtKB-KW"/>
</dbReference>
<evidence type="ECO:0000256" key="6">
    <source>
        <dbReference type="ARBA" id="ARBA00022840"/>
    </source>
</evidence>
<dbReference type="PROSITE" id="PS51194">
    <property type="entry name" value="HELICASE_CTER"/>
    <property type="match status" value="1"/>
</dbReference>
<dbReference type="FunFam" id="2.40.50.140:FF:000061">
    <property type="entry name" value="ATP-dependent RNA helicase DHX8"/>
    <property type="match status" value="1"/>
</dbReference>
<evidence type="ECO:0000313" key="13">
    <source>
        <dbReference type="EMBL" id="CAG5120219.1"/>
    </source>
</evidence>
<accession>A0A8S3YTD3</accession>
<dbReference type="SMART" id="SM00316">
    <property type="entry name" value="S1"/>
    <property type="match status" value="1"/>
</dbReference>
<keyword evidence="14" id="KW-1185">Reference proteome</keyword>
<dbReference type="FunFam" id="3.40.50.300:FF:000191">
    <property type="entry name" value="Pre-mRNA-splicing factor ATP-dependent RNA helicase"/>
    <property type="match status" value="1"/>
</dbReference>
<dbReference type="EC" id="3.6.4.13" evidence="1"/>
<evidence type="ECO:0000256" key="3">
    <source>
        <dbReference type="ARBA" id="ARBA00022741"/>
    </source>
</evidence>
<feature type="region of interest" description="Disordered" evidence="9">
    <location>
        <begin position="119"/>
        <end position="271"/>
    </location>
</feature>
<keyword evidence="4" id="KW-0378">Hydrolase</keyword>
<dbReference type="InterPro" id="IPR055349">
    <property type="entry name" value="GH2_GIPC"/>
</dbReference>
<evidence type="ECO:0000313" key="14">
    <source>
        <dbReference type="Proteomes" id="UP000678393"/>
    </source>
</evidence>
<dbReference type="PANTHER" id="PTHR18934:SF85">
    <property type="entry name" value="ATP-DEPENDENT RNA HELICASE DHX8"/>
    <property type="match status" value="1"/>
</dbReference>
<evidence type="ECO:0000256" key="1">
    <source>
        <dbReference type="ARBA" id="ARBA00012552"/>
    </source>
</evidence>
<dbReference type="GO" id="GO:0005524">
    <property type="term" value="F:ATP binding"/>
    <property type="evidence" value="ECO:0007669"/>
    <property type="project" value="UniProtKB-KW"/>
</dbReference>
<dbReference type="InterPro" id="IPR044762">
    <property type="entry name" value="DHX8/Prp22_DEXHc"/>
</dbReference>
<dbReference type="InterPro" id="IPR014001">
    <property type="entry name" value="Helicase_ATP-bd"/>
</dbReference>
<dbReference type="FunFam" id="3.40.50.300:FF:000101">
    <property type="entry name" value="Pre-mRNA-splicing factor ATP-dependent RNA helicase"/>
    <property type="match status" value="1"/>
</dbReference>
<dbReference type="Gene3D" id="1.10.10.2130">
    <property type="entry name" value="DEAH helicase family, winged-helix domain"/>
    <property type="match status" value="1"/>
</dbReference>
<dbReference type="Gene3D" id="3.40.50.300">
    <property type="entry name" value="P-loop containing nucleotide triphosphate hydrolases"/>
    <property type="match status" value="2"/>
</dbReference>